<dbReference type="RefSeq" id="WP_345163144.1">
    <property type="nucleotide sequence ID" value="NZ_BAABGX010000001.1"/>
</dbReference>
<evidence type="ECO:0000313" key="1">
    <source>
        <dbReference type="EMBL" id="GAA4300330.1"/>
    </source>
</evidence>
<accession>A0ABP8FCA7</accession>
<keyword evidence="2" id="KW-1185">Reference proteome</keyword>
<reference evidence="2" key="1">
    <citation type="journal article" date="2019" name="Int. J. Syst. Evol. Microbiol.">
        <title>The Global Catalogue of Microorganisms (GCM) 10K type strain sequencing project: providing services to taxonomists for standard genome sequencing and annotation.</title>
        <authorList>
            <consortium name="The Broad Institute Genomics Platform"/>
            <consortium name="The Broad Institute Genome Sequencing Center for Infectious Disease"/>
            <person name="Wu L."/>
            <person name="Ma J."/>
        </authorList>
    </citation>
    <scope>NUCLEOTIDE SEQUENCE [LARGE SCALE GENOMIC DNA]</scope>
    <source>
        <strain evidence="2">JCM 17917</strain>
    </source>
</reference>
<proteinExistence type="predicted"/>
<comment type="caution">
    <text evidence="1">The sequence shown here is derived from an EMBL/GenBank/DDBJ whole genome shotgun (WGS) entry which is preliminary data.</text>
</comment>
<organism evidence="1 2">
    <name type="scientific">Nibribacter koreensis</name>
    <dbReference type="NCBI Taxonomy" id="1084519"/>
    <lineage>
        <taxon>Bacteria</taxon>
        <taxon>Pseudomonadati</taxon>
        <taxon>Bacteroidota</taxon>
        <taxon>Cytophagia</taxon>
        <taxon>Cytophagales</taxon>
        <taxon>Hymenobacteraceae</taxon>
        <taxon>Nibribacter</taxon>
    </lineage>
</organism>
<dbReference type="Proteomes" id="UP001501844">
    <property type="component" value="Unassembled WGS sequence"/>
</dbReference>
<sequence>MSTKAKELHSEEYANIWLHEDTHTLEMEWLDYVSSYRFKPTLDLALELAVQHNARYWLANRLEMRELGELDRKWLTDTWLPKFLGYNFKKMAVVEPAHGLHRVFEDQVLHNTNGKPVEIKCFQKRSEALEWIEEDFNL</sequence>
<evidence type="ECO:0000313" key="2">
    <source>
        <dbReference type="Proteomes" id="UP001501844"/>
    </source>
</evidence>
<evidence type="ECO:0008006" key="3">
    <source>
        <dbReference type="Google" id="ProtNLM"/>
    </source>
</evidence>
<gene>
    <name evidence="1" type="ORF">GCM10023183_10470</name>
</gene>
<dbReference type="EMBL" id="BAABGX010000001">
    <property type="protein sequence ID" value="GAA4300330.1"/>
    <property type="molecule type" value="Genomic_DNA"/>
</dbReference>
<protein>
    <recommendedName>
        <fullName evidence="3">SpoIIAA-like</fullName>
    </recommendedName>
</protein>
<name>A0ABP8FCA7_9BACT</name>